<evidence type="ECO:0000313" key="2">
    <source>
        <dbReference type="WBParaSite" id="PS1159_v2.g16364.t1"/>
    </source>
</evidence>
<reference evidence="2" key="1">
    <citation type="submission" date="2022-11" db="UniProtKB">
        <authorList>
            <consortium name="WormBaseParasite"/>
        </authorList>
    </citation>
    <scope>IDENTIFICATION</scope>
</reference>
<sequence>MAPKSHFCGFNITTCAIFVAISGICSTISAVTIAIFSEQYFDSYPIWFYIGIGILTVIIYFLVFIGIAKQSYGYLIPAEILLGIKIILAFIFIIWFILCGLYLPETIFKEFKIISLFNDVRIAIRNVFFTISAMSFLYLNFVVYSFFVIQSARQWLASNSQNKNTSGAENAEALFNKRRRSLSPIFPETGKYTGNDSGILCKYL</sequence>
<proteinExistence type="predicted"/>
<dbReference type="WBParaSite" id="PS1159_v2.g16364.t1">
    <property type="protein sequence ID" value="PS1159_v2.g16364.t1"/>
    <property type="gene ID" value="PS1159_v2.g16364"/>
</dbReference>
<accession>A0AC35FDB0</accession>
<organism evidence="1 2">
    <name type="scientific">Panagrolaimus sp. PS1159</name>
    <dbReference type="NCBI Taxonomy" id="55785"/>
    <lineage>
        <taxon>Eukaryota</taxon>
        <taxon>Metazoa</taxon>
        <taxon>Ecdysozoa</taxon>
        <taxon>Nematoda</taxon>
        <taxon>Chromadorea</taxon>
        <taxon>Rhabditida</taxon>
        <taxon>Tylenchina</taxon>
        <taxon>Panagrolaimomorpha</taxon>
        <taxon>Panagrolaimoidea</taxon>
        <taxon>Panagrolaimidae</taxon>
        <taxon>Panagrolaimus</taxon>
    </lineage>
</organism>
<dbReference type="Proteomes" id="UP000887580">
    <property type="component" value="Unplaced"/>
</dbReference>
<name>A0AC35FDB0_9BILA</name>
<evidence type="ECO:0000313" key="1">
    <source>
        <dbReference type="Proteomes" id="UP000887580"/>
    </source>
</evidence>
<protein>
    <submittedName>
        <fullName evidence="2">MARVEL domain-containing protein</fullName>
    </submittedName>
</protein>